<name>A0A848BT23_9FIRM</name>
<dbReference type="Pfam" id="PF00392">
    <property type="entry name" value="GntR"/>
    <property type="match status" value="1"/>
</dbReference>
<evidence type="ECO:0000256" key="1">
    <source>
        <dbReference type="ARBA" id="ARBA00023015"/>
    </source>
</evidence>
<dbReference type="Gene3D" id="1.20.120.530">
    <property type="entry name" value="GntR ligand-binding domain-like"/>
    <property type="match status" value="1"/>
</dbReference>
<dbReference type="Pfam" id="PF07729">
    <property type="entry name" value="FCD"/>
    <property type="match status" value="1"/>
</dbReference>
<reference evidence="5 6" key="1">
    <citation type="submission" date="2020-04" db="EMBL/GenBank/DDBJ databases">
        <authorList>
            <person name="Hitch T.C.A."/>
            <person name="Wylensek D."/>
            <person name="Clavel T."/>
        </authorList>
    </citation>
    <scope>NUCLEOTIDE SEQUENCE [LARGE SCALE GENOMIC DNA]</scope>
    <source>
        <strain evidence="5 6">Oil-RF-744-FAT-WT-6-1</strain>
    </source>
</reference>
<gene>
    <name evidence="5" type="ORF">HF872_06800</name>
</gene>
<keyword evidence="2" id="KW-0238">DNA-binding</keyword>
<dbReference type="SMART" id="SM00895">
    <property type="entry name" value="FCD"/>
    <property type="match status" value="1"/>
</dbReference>
<dbReference type="InterPro" id="IPR036390">
    <property type="entry name" value="WH_DNA-bd_sf"/>
</dbReference>
<protein>
    <submittedName>
        <fullName evidence="5">GntR family transcriptional regulator</fullName>
    </submittedName>
</protein>
<dbReference type="InterPro" id="IPR000524">
    <property type="entry name" value="Tscrpt_reg_HTH_GntR"/>
</dbReference>
<dbReference type="SUPFAM" id="SSF46785">
    <property type="entry name" value="Winged helix' DNA-binding domain"/>
    <property type="match status" value="1"/>
</dbReference>
<dbReference type="AlphaFoldDB" id="A0A848BT23"/>
<evidence type="ECO:0000256" key="3">
    <source>
        <dbReference type="ARBA" id="ARBA00023163"/>
    </source>
</evidence>
<keyword evidence="3" id="KW-0804">Transcription</keyword>
<dbReference type="InterPro" id="IPR008920">
    <property type="entry name" value="TF_FadR/GntR_C"/>
</dbReference>
<organism evidence="5 6">
    <name type="scientific">Megasphaera hexanoica</name>
    <dbReference type="NCBI Taxonomy" id="1675036"/>
    <lineage>
        <taxon>Bacteria</taxon>
        <taxon>Bacillati</taxon>
        <taxon>Bacillota</taxon>
        <taxon>Negativicutes</taxon>
        <taxon>Veillonellales</taxon>
        <taxon>Veillonellaceae</taxon>
        <taxon>Megasphaera</taxon>
    </lineage>
</organism>
<dbReference type="PANTHER" id="PTHR43537:SF24">
    <property type="entry name" value="GLUCONATE OPERON TRANSCRIPTIONAL REPRESSOR"/>
    <property type="match status" value="1"/>
</dbReference>
<dbReference type="GO" id="GO:0003700">
    <property type="term" value="F:DNA-binding transcription factor activity"/>
    <property type="evidence" value="ECO:0007669"/>
    <property type="project" value="InterPro"/>
</dbReference>
<dbReference type="PANTHER" id="PTHR43537">
    <property type="entry name" value="TRANSCRIPTIONAL REGULATOR, GNTR FAMILY"/>
    <property type="match status" value="1"/>
</dbReference>
<keyword evidence="1" id="KW-0805">Transcription regulation</keyword>
<evidence type="ECO:0000313" key="5">
    <source>
        <dbReference type="EMBL" id="NME28330.1"/>
    </source>
</evidence>
<dbReference type="PROSITE" id="PS50949">
    <property type="entry name" value="HTH_GNTR"/>
    <property type="match status" value="1"/>
</dbReference>
<dbReference type="SMART" id="SM00345">
    <property type="entry name" value="HTH_GNTR"/>
    <property type="match status" value="1"/>
</dbReference>
<proteinExistence type="predicted"/>
<dbReference type="Gene3D" id="1.10.10.10">
    <property type="entry name" value="Winged helix-like DNA-binding domain superfamily/Winged helix DNA-binding domain"/>
    <property type="match status" value="1"/>
</dbReference>
<evidence type="ECO:0000259" key="4">
    <source>
        <dbReference type="PROSITE" id="PS50949"/>
    </source>
</evidence>
<evidence type="ECO:0000256" key="2">
    <source>
        <dbReference type="ARBA" id="ARBA00023125"/>
    </source>
</evidence>
<comment type="caution">
    <text evidence="5">The sequence shown here is derived from an EMBL/GenBank/DDBJ whole genome shotgun (WGS) entry which is preliminary data.</text>
</comment>
<dbReference type="RefSeq" id="WP_075581338.1">
    <property type="nucleotide sequence ID" value="NZ_JABAFG010000009.1"/>
</dbReference>
<dbReference type="SUPFAM" id="SSF48008">
    <property type="entry name" value="GntR ligand-binding domain-like"/>
    <property type="match status" value="1"/>
</dbReference>
<dbReference type="InterPro" id="IPR011711">
    <property type="entry name" value="GntR_C"/>
</dbReference>
<dbReference type="GO" id="GO:0003677">
    <property type="term" value="F:DNA binding"/>
    <property type="evidence" value="ECO:0007669"/>
    <property type="project" value="UniProtKB-KW"/>
</dbReference>
<dbReference type="Proteomes" id="UP000591071">
    <property type="component" value="Unassembled WGS sequence"/>
</dbReference>
<accession>A0A848BT23</accession>
<evidence type="ECO:0000313" key="6">
    <source>
        <dbReference type="Proteomes" id="UP000591071"/>
    </source>
</evidence>
<dbReference type="EMBL" id="JABAFG010000009">
    <property type="protein sequence ID" value="NME28330.1"/>
    <property type="molecule type" value="Genomic_DNA"/>
</dbReference>
<sequence length="221" mass="25243">MQSRKSLQDKAYEYLKAQIMDGAFEKGKIYSLAAITASLNMSRTPVRDALLSLSQENLVDVLPSRGFQLHEVTRREIIELYQLRCAIEGYCAAFLASCYAADSSRSEIAMLDKNLKLQEKAVYDHQSADEYYILDMEFHNIIISSTKNKHFYHIIKNNRVRSSDFSLVSLRKEGVIERTLKEHKAIYEALCTGDPVLSQEKMILHLDTPLQNNLSSKLLSD</sequence>
<feature type="domain" description="HTH gntR-type" evidence="4">
    <location>
        <begin position="5"/>
        <end position="72"/>
    </location>
</feature>
<dbReference type="InterPro" id="IPR036388">
    <property type="entry name" value="WH-like_DNA-bd_sf"/>
</dbReference>